<proteinExistence type="predicted"/>
<evidence type="ECO:0000313" key="2">
    <source>
        <dbReference type="EMBL" id="MFB3166124.1"/>
    </source>
</evidence>
<dbReference type="EMBL" id="JAROBZ020000001">
    <property type="protein sequence ID" value="MFB3166124.1"/>
    <property type="molecule type" value="Genomic_DNA"/>
</dbReference>
<dbReference type="Pfam" id="PF14140">
    <property type="entry name" value="YpzI"/>
    <property type="match status" value="1"/>
</dbReference>
<feature type="region of interest" description="Disordered" evidence="1">
    <location>
        <begin position="1"/>
        <end position="47"/>
    </location>
</feature>
<keyword evidence="3" id="KW-1185">Reference proteome</keyword>
<gene>
    <name evidence="2" type="ORF">P5G62_003075</name>
</gene>
<name>A0ABV4YMN8_9BACI</name>
<evidence type="ECO:0000313" key="3">
    <source>
        <dbReference type="Proteomes" id="UP001241748"/>
    </source>
</evidence>
<evidence type="ECO:0000256" key="1">
    <source>
        <dbReference type="SAM" id="MobiDB-lite"/>
    </source>
</evidence>
<dbReference type="Proteomes" id="UP001241748">
    <property type="component" value="Unassembled WGS sequence"/>
</dbReference>
<reference evidence="2 3" key="1">
    <citation type="submission" date="2024-05" db="EMBL/GenBank/DDBJ databases">
        <authorList>
            <person name="Venkateswaran K."/>
        </authorList>
    </citation>
    <scope>NUCLEOTIDE SEQUENCE [LARGE SCALE GENOMIC DNA]</scope>
    <source>
        <strain evidence="2 3">179-C4-2-HS</strain>
    </source>
</reference>
<comment type="caution">
    <text evidence="2">The sequence shown here is derived from an EMBL/GenBank/DDBJ whole genome shotgun (WGS) entry which is preliminary data.</text>
</comment>
<feature type="compositionally biased region" description="Basic and acidic residues" evidence="1">
    <location>
        <begin position="34"/>
        <end position="47"/>
    </location>
</feature>
<organism evidence="2 3">
    <name type="scientific">Neobacillus driksii</name>
    <dbReference type="NCBI Taxonomy" id="3035913"/>
    <lineage>
        <taxon>Bacteria</taxon>
        <taxon>Bacillati</taxon>
        <taxon>Bacillota</taxon>
        <taxon>Bacilli</taxon>
        <taxon>Bacillales</taxon>
        <taxon>Bacillaceae</taxon>
        <taxon>Neobacillus</taxon>
    </lineage>
</organism>
<accession>A0ABV4YMN8</accession>
<dbReference type="RefSeq" id="WP_306073551.1">
    <property type="nucleotide sequence ID" value="NZ_JAROBZ020000001.1"/>
</dbReference>
<protein>
    <submittedName>
        <fullName evidence="2">YpzI family protein</fullName>
    </submittedName>
</protein>
<dbReference type="InterPro" id="IPR025414">
    <property type="entry name" value="YpzI-like"/>
</dbReference>
<sequence length="47" mass="5160">MGKDRQAKKVKASGRAGVDRDQALHYPGSTKLQSPEEARGLNDNKYS</sequence>